<evidence type="ECO:0000259" key="5">
    <source>
        <dbReference type="PROSITE" id="PS50966"/>
    </source>
</evidence>
<comment type="caution">
    <text evidence="6">The sequence shown here is derived from an EMBL/GenBank/DDBJ whole genome shotgun (WGS) entry which is preliminary data.</text>
</comment>
<dbReference type="EMBL" id="SDMP01000006">
    <property type="protein sequence ID" value="RYR51925.1"/>
    <property type="molecule type" value="Genomic_DNA"/>
</dbReference>
<keyword evidence="1" id="KW-0479">Metal-binding</keyword>
<evidence type="ECO:0000313" key="6">
    <source>
        <dbReference type="EMBL" id="RYR51925.1"/>
    </source>
</evidence>
<keyword evidence="7" id="KW-1185">Reference proteome</keyword>
<dbReference type="InterPro" id="IPR007527">
    <property type="entry name" value="Znf_SWIM"/>
</dbReference>
<sequence>MVEVLAVVPGSRQHNYQVLLDERKCDCGYFQAFHLLCRHVLAACSQGRIDWRGFVHPVYRMKLVFNIYRSEFRSIGHEDDWPFYDGLCIRPNPRMIRVKKGRPVSSRIRKKMDDVEHTREKKCGLCRHTGHTRKTCTAIDGGGASSSRR</sequence>
<dbReference type="Proteomes" id="UP000289738">
    <property type="component" value="Chromosome A06"/>
</dbReference>
<proteinExistence type="predicted"/>
<feature type="domain" description="SWIM-type" evidence="5">
    <location>
        <begin position="16"/>
        <end position="48"/>
    </location>
</feature>
<dbReference type="AlphaFoldDB" id="A0A445CLV5"/>
<evidence type="ECO:0000256" key="4">
    <source>
        <dbReference type="PROSITE-ProRule" id="PRU00325"/>
    </source>
</evidence>
<organism evidence="6 7">
    <name type="scientific">Arachis hypogaea</name>
    <name type="common">Peanut</name>
    <dbReference type="NCBI Taxonomy" id="3818"/>
    <lineage>
        <taxon>Eukaryota</taxon>
        <taxon>Viridiplantae</taxon>
        <taxon>Streptophyta</taxon>
        <taxon>Embryophyta</taxon>
        <taxon>Tracheophyta</taxon>
        <taxon>Spermatophyta</taxon>
        <taxon>Magnoliopsida</taxon>
        <taxon>eudicotyledons</taxon>
        <taxon>Gunneridae</taxon>
        <taxon>Pentapetalae</taxon>
        <taxon>rosids</taxon>
        <taxon>fabids</taxon>
        <taxon>Fabales</taxon>
        <taxon>Fabaceae</taxon>
        <taxon>Papilionoideae</taxon>
        <taxon>50 kb inversion clade</taxon>
        <taxon>dalbergioids sensu lato</taxon>
        <taxon>Dalbergieae</taxon>
        <taxon>Pterocarpus clade</taxon>
        <taxon>Arachis</taxon>
    </lineage>
</organism>
<dbReference type="InterPro" id="IPR006564">
    <property type="entry name" value="Znf_PMZ"/>
</dbReference>
<name>A0A445CLV5_ARAHY</name>
<dbReference type="SMART" id="SM00575">
    <property type="entry name" value="ZnF_PMZ"/>
    <property type="match status" value="1"/>
</dbReference>
<evidence type="ECO:0000256" key="2">
    <source>
        <dbReference type="ARBA" id="ARBA00022771"/>
    </source>
</evidence>
<accession>A0A445CLV5</accession>
<reference evidence="6 7" key="1">
    <citation type="submission" date="2019-01" db="EMBL/GenBank/DDBJ databases">
        <title>Sequencing of cultivated peanut Arachis hypogaea provides insights into genome evolution and oil improvement.</title>
        <authorList>
            <person name="Chen X."/>
        </authorList>
    </citation>
    <scope>NUCLEOTIDE SEQUENCE [LARGE SCALE GENOMIC DNA]</scope>
    <source>
        <strain evidence="7">cv. Fuhuasheng</strain>
        <tissue evidence="6">Leaves</tissue>
    </source>
</reference>
<evidence type="ECO:0000256" key="3">
    <source>
        <dbReference type="ARBA" id="ARBA00022833"/>
    </source>
</evidence>
<keyword evidence="3" id="KW-0862">Zinc</keyword>
<evidence type="ECO:0000256" key="1">
    <source>
        <dbReference type="ARBA" id="ARBA00022723"/>
    </source>
</evidence>
<dbReference type="Pfam" id="PF04434">
    <property type="entry name" value="SWIM"/>
    <property type="match status" value="1"/>
</dbReference>
<keyword evidence="2 4" id="KW-0863">Zinc-finger</keyword>
<evidence type="ECO:0000313" key="7">
    <source>
        <dbReference type="Proteomes" id="UP000289738"/>
    </source>
</evidence>
<dbReference type="STRING" id="3818.A0A445CLV5"/>
<dbReference type="PROSITE" id="PS50966">
    <property type="entry name" value="ZF_SWIM"/>
    <property type="match status" value="1"/>
</dbReference>
<dbReference type="GO" id="GO:0008270">
    <property type="term" value="F:zinc ion binding"/>
    <property type="evidence" value="ECO:0007669"/>
    <property type="project" value="UniProtKB-KW"/>
</dbReference>
<gene>
    <name evidence="6" type="ORF">Ahy_A06g026869</name>
</gene>
<protein>
    <recommendedName>
        <fullName evidence="5">SWIM-type domain-containing protein</fullName>
    </recommendedName>
</protein>